<dbReference type="InterPro" id="IPR016187">
    <property type="entry name" value="CTDL_fold"/>
</dbReference>
<evidence type="ECO:0000313" key="3">
    <source>
        <dbReference type="Proteomes" id="UP000435036"/>
    </source>
</evidence>
<dbReference type="SUPFAM" id="SSF56436">
    <property type="entry name" value="C-type lectin-like"/>
    <property type="match status" value="1"/>
</dbReference>
<organism evidence="2 3">
    <name type="scientific">Sphingobacterium humi</name>
    <dbReference type="NCBI Taxonomy" id="1796905"/>
    <lineage>
        <taxon>Bacteria</taxon>
        <taxon>Pseudomonadati</taxon>
        <taxon>Bacteroidota</taxon>
        <taxon>Sphingobacteriia</taxon>
        <taxon>Sphingobacteriales</taxon>
        <taxon>Sphingobacteriaceae</taxon>
        <taxon>Sphingobacterium</taxon>
    </lineage>
</organism>
<sequence length="578" mass="63338">MNMLKRYKVLLPGLLLLLFSCKQDGLAPDTIVKSGSGNIRLQTNIVQKAKHYDLGEKLTLRGSDRQEMGSGKLALNPPSSAADFVNQFSAGDQIGVFMVAAGENLAATGNLLQNVAFTYDGSSWSSNAAWPGGGSFDVYAYYPYNSMLSNALDAFFAVQSDQSKWANFQKSDLMWAKASSVQGGTAVNLTFAHLLSLLQVDMDPGNYTGGPDEHLDVQLFQLSNEGRLNLATGTFTVTNNSRPTIRMYRVEEPSNNTSFTYRALLPSQTLAAGKQLLLLNNGPQSMGRTQPTELPLLQGAAHHFAVKEVHSLMKWVYIPPGIFPMGSPDTDPNALAIEKSRHWVKVEKGFYMSKYETTVAQYCDFLNATQVKGQYASDYFVNLPLNGNNMIGVNSSNQISNSVRWNSGVEKWEPAAGSGNLPLGQVSFFGAFAYAQWAGGTLPSEAQWEYASRAGTETIWFFADVPALLGDYAWTVENSDLVPQDVGIKKPNAWGLYDSYGSVWEWCIYVGAYPTNENDYPKTNPKIYNVNANITPSSQALRGGSYYDSQFKARSAARLVNPALLLGPQIGFRMIITP</sequence>
<feature type="domain" description="Sulfatase-modifying factor enzyme-like" evidence="1">
    <location>
        <begin position="314"/>
        <end position="575"/>
    </location>
</feature>
<dbReference type="InterPro" id="IPR051043">
    <property type="entry name" value="Sulfatase_Mod_Factor_Kinase"/>
</dbReference>
<dbReference type="Gene3D" id="3.90.1580.10">
    <property type="entry name" value="paralog of FGE (formylglycine-generating enzyme)"/>
    <property type="match status" value="1"/>
</dbReference>
<comment type="caution">
    <text evidence="2">The sequence shown here is derived from an EMBL/GenBank/DDBJ whole genome shotgun (WGS) entry which is preliminary data.</text>
</comment>
<dbReference type="CDD" id="cd13120">
    <property type="entry name" value="BF2867_like_N"/>
    <property type="match status" value="1"/>
</dbReference>
<dbReference type="InterPro" id="IPR005532">
    <property type="entry name" value="SUMF_dom"/>
</dbReference>
<dbReference type="Gene3D" id="2.60.40.2620">
    <property type="entry name" value="Fimbrillin-like"/>
    <property type="match status" value="1"/>
</dbReference>
<accession>A0A6N8KYM4</accession>
<dbReference type="PANTHER" id="PTHR23150:SF19">
    <property type="entry name" value="FORMYLGLYCINE-GENERATING ENZYME"/>
    <property type="match status" value="1"/>
</dbReference>
<evidence type="ECO:0000259" key="1">
    <source>
        <dbReference type="Pfam" id="PF03781"/>
    </source>
</evidence>
<keyword evidence="3" id="KW-1185">Reference proteome</keyword>
<dbReference type="PROSITE" id="PS51257">
    <property type="entry name" value="PROKAR_LIPOPROTEIN"/>
    <property type="match status" value="1"/>
</dbReference>
<dbReference type="Proteomes" id="UP000435036">
    <property type="component" value="Unassembled WGS sequence"/>
</dbReference>
<proteinExistence type="predicted"/>
<evidence type="ECO:0000313" key="2">
    <source>
        <dbReference type="EMBL" id="MVZ62197.1"/>
    </source>
</evidence>
<dbReference type="InterPro" id="IPR025049">
    <property type="entry name" value="Mfa-like_1"/>
</dbReference>
<name>A0A6N8KYM4_9SPHI</name>
<dbReference type="GO" id="GO:0120147">
    <property type="term" value="F:formylglycine-generating oxidase activity"/>
    <property type="evidence" value="ECO:0007669"/>
    <property type="project" value="TreeGrafter"/>
</dbReference>
<gene>
    <name evidence="2" type="ORF">GQF63_09205</name>
</gene>
<dbReference type="EMBL" id="WSQA01000005">
    <property type="protein sequence ID" value="MVZ62197.1"/>
    <property type="molecule type" value="Genomic_DNA"/>
</dbReference>
<reference evidence="2 3" key="1">
    <citation type="submission" date="2019-12" db="EMBL/GenBank/DDBJ databases">
        <authorList>
            <person name="Dong K."/>
        </authorList>
    </citation>
    <scope>NUCLEOTIDE SEQUENCE [LARGE SCALE GENOMIC DNA]</scope>
    <source>
        <strain evidence="2 3">JCM 31225</strain>
    </source>
</reference>
<dbReference type="AlphaFoldDB" id="A0A6N8KYM4"/>
<dbReference type="PANTHER" id="PTHR23150">
    <property type="entry name" value="SULFATASE MODIFYING FACTOR 1, 2"/>
    <property type="match status" value="1"/>
</dbReference>
<dbReference type="Pfam" id="PF13149">
    <property type="entry name" value="Mfa_like_1"/>
    <property type="match status" value="1"/>
</dbReference>
<dbReference type="InterPro" id="IPR042095">
    <property type="entry name" value="SUMF_sf"/>
</dbReference>
<dbReference type="Pfam" id="PF03781">
    <property type="entry name" value="FGE-sulfatase"/>
    <property type="match status" value="1"/>
</dbReference>
<dbReference type="InterPro" id="IPR042278">
    <property type="entry name" value="Mfa-like_1_N"/>
</dbReference>
<protein>
    <submittedName>
        <fullName evidence="2">SUMF1/EgtB/PvdO family nonheme iron enzyme</fullName>
    </submittedName>
</protein>